<sequence>MPPSETAPGRLLRGIWNALERPESELSGAVGPRHPVPLPAHTDVPALAWSAVAAASCAAASLTGRAVHTVDPDRVAVAYRSRVEIDGVEPAMFSPMSGFFRTVDGWVRTHANYPHHSAALRLGFGLSETATREQFAERLIALPTDQAVELARRAGALCVPVRTENPREDERLRSAPVIELRHLADAEPRPLPGRSAHAPLRGVRVLDLTRVIAGPVGTRTLAFLGADVLRIDPPHLPELEPQHFDTGHGKRSALLDLASPEGLRRFDELLADADVVALGYRPSGLTRLGITPHALARQRPGLIVAQHSAWSDPDRRGFDSLVQPASGIALVEGTPEAPGTLPVQALDHTTGYLLAAGVMTALARRSAEGGSWLVSTSLRRIAAELLGLPHSPTVRAAQAPSWERHSQTFEVDGRRITTAAPAIAYPGGPSRFRAPRPWGGDRAEWSA</sequence>
<evidence type="ECO:0000313" key="2">
    <source>
        <dbReference type="EMBL" id="WEG07673.1"/>
    </source>
</evidence>
<dbReference type="SUPFAM" id="SSF89796">
    <property type="entry name" value="CoA-transferase family III (CaiB/BaiF)"/>
    <property type="match status" value="2"/>
</dbReference>
<dbReference type="EMBL" id="CP119108">
    <property type="protein sequence ID" value="WEG07673.1"/>
    <property type="molecule type" value="Genomic_DNA"/>
</dbReference>
<gene>
    <name evidence="2" type="ORF">PU630_10465</name>
</gene>
<feature type="region of interest" description="Disordered" evidence="1">
    <location>
        <begin position="426"/>
        <end position="447"/>
    </location>
</feature>
<dbReference type="InterPro" id="IPR050509">
    <property type="entry name" value="CoA-transferase_III"/>
</dbReference>
<evidence type="ECO:0000256" key="1">
    <source>
        <dbReference type="SAM" id="MobiDB-lite"/>
    </source>
</evidence>
<evidence type="ECO:0000313" key="3">
    <source>
        <dbReference type="Proteomes" id="UP001214553"/>
    </source>
</evidence>
<accession>A0ABY8BU20</accession>
<keyword evidence="3" id="KW-1185">Reference proteome</keyword>
<reference evidence="2 3" key="1">
    <citation type="submission" date="2023-03" db="EMBL/GenBank/DDBJ databases">
        <title>Genome sequence of Microbacterium sp. KACC 23027.</title>
        <authorList>
            <person name="Kim S."/>
            <person name="Heo J."/>
            <person name="Kwon S.-W."/>
        </authorList>
    </citation>
    <scope>NUCLEOTIDE SEQUENCE [LARGE SCALE GENOMIC DNA]</scope>
    <source>
        <strain evidence="2 3">KACC 23027</strain>
    </source>
</reference>
<dbReference type="PANTHER" id="PTHR48228:SF4">
    <property type="entry name" value="BLR3030 PROTEIN"/>
    <property type="match status" value="1"/>
</dbReference>
<protein>
    <submittedName>
        <fullName evidence="2">CoA transferase</fullName>
    </submittedName>
</protein>
<dbReference type="Pfam" id="PF02515">
    <property type="entry name" value="CoA_transf_3"/>
    <property type="match status" value="1"/>
</dbReference>
<dbReference type="Proteomes" id="UP001214553">
    <property type="component" value="Chromosome"/>
</dbReference>
<organism evidence="2 3">
    <name type="scientific">Microbacterium horticulturae</name>
    <dbReference type="NCBI Taxonomy" id="3028316"/>
    <lineage>
        <taxon>Bacteria</taxon>
        <taxon>Bacillati</taxon>
        <taxon>Actinomycetota</taxon>
        <taxon>Actinomycetes</taxon>
        <taxon>Micrococcales</taxon>
        <taxon>Microbacteriaceae</taxon>
        <taxon>Microbacterium</taxon>
    </lineage>
</organism>
<dbReference type="RefSeq" id="WP_275277012.1">
    <property type="nucleotide sequence ID" value="NZ_CP119108.1"/>
</dbReference>
<name>A0ABY8BU20_9MICO</name>
<dbReference type="PANTHER" id="PTHR48228">
    <property type="entry name" value="SUCCINYL-COA--D-CITRAMALATE COA-TRANSFERASE"/>
    <property type="match status" value="1"/>
</dbReference>
<dbReference type="InterPro" id="IPR023606">
    <property type="entry name" value="CoA-Trfase_III_dom_1_sf"/>
</dbReference>
<dbReference type="GO" id="GO:0016740">
    <property type="term" value="F:transferase activity"/>
    <property type="evidence" value="ECO:0007669"/>
    <property type="project" value="UniProtKB-KW"/>
</dbReference>
<dbReference type="Gene3D" id="3.40.50.10540">
    <property type="entry name" value="Crotonobetainyl-coa:carnitine coa-transferase, domain 1"/>
    <property type="match status" value="1"/>
</dbReference>
<proteinExistence type="predicted"/>
<keyword evidence="2" id="KW-0808">Transferase</keyword>
<dbReference type="InterPro" id="IPR003673">
    <property type="entry name" value="CoA-Trfase_fam_III"/>
</dbReference>